<dbReference type="Proteomes" id="UP000031737">
    <property type="component" value="Unassembled WGS sequence"/>
</dbReference>
<feature type="compositionally biased region" description="Low complexity" evidence="1">
    <location>
        <begin position="307"/>
        <end position="323"/>
    </location>
</feature>
<evidence type="ECO:0000313" key="2">
    <source>
        <dbReference type="EMBL" id="ESL11817.1"/>
    </source>
</evidence>
<sequence>MLEDVTPRAQLHLQRILNEFWEQPNGTTARVRSETIQSSPLRYVAATRGSNVVGSPRARSAQNADPRDRHFAVGSMVRRRNCSCGRPARTRGDGSPPRRKIVSVPTNTKPTPYFGVLPTSSEHGLCRETHVRSATMPIQRLVRVPGGKTVVVWEPFSRELRAGDAVGGGEFGEFTKTKESRFRQVEDEEAFYRQFFCQTVDAYTEALWQLKRYGEEAVRQARELADMVARFACASTEELSQDSEEHVSRVMKPVPDGSLIVKEARCGLYRMPTILAANCYHLMSTAHGLSEAEDPTFAVSIPPPAPQQAMQQAQHQQKQEQPQTTTVNDANLFVSGPSSFLSRRGSLQAMASRPCHSLNGFVSPHAGLLMSESFGSVDDAPSASASIANMVMRQRGRDADPAWVVEDLQEENVYWQEEALCAVLEVEKYSQMLHTVLSLPPESPLNGENDVVPRRMSITTIGSPTQKLLLQRLFLRLMLEKEEGERCRMESQEAQEWWTLWFSARDVVTHVSDTLKDNGNAVNNHHQNKAGVGNEKDCNENESLLEDASCTTHSDEIKPCSKSGKAFPPLFQCWRT</sequence>
<feature type="region of interest" description="Disordered" evidence="1">
    <location>
        <begin position="295"/>
        <end position="329"/>
    </location>
</feature>
<comment type="caution">
    <text evidence="2">The sequence shown here is derived from an EMBL/GenBank/DDBJ whole genome shotgun (WGS) entry which is preliminary data.</text>
</comment>
<keyword evidence="3" id="KW-1185">Reference proteome</keyword>
<protein>
    <submittedName>
        <fullName evidence="2">Uncharacterized protein</fullName>
    </submittedName>
</protein>
<proteinExistence type="predicted"/>
<evidence type="ECO:0000313" key="3">
    <source>
        <dbReference type="Proteomes" id="UP000031737"/>
    </source>
</evidence>
<feature type="region of interest" description="Disordered" evidence="1">
    <location>
        <begin position="518"/>
        <end position="537"/>
    </location>
</feature>
<organism evidence="2 3">
    <name type="scientific">Trypanosoma rangeli SC58</name>
    <dbReference type="NCBI Taxonomy" id="429131"/>
    <lineage>
        <taxon>Eukaryota</taxon>
        <taxon>Discoba</taxon>
        <taxon>Euglenozoa</taxon>
        <taxon>Kinetoplastea</taxon>
        <taxon>Metakinetoplastina</taxon>
        <taxon>Trypanosomatida</taxon>
        <taxon>Trypanosomatidae</taxon>
        <taxon>Trypanosoma</taxon>
        <taxon>Herpetosoma</taxon>
    </lineage>
</organism>
<dbReference type="EMBL" id="AUPL01000425">
    <property type="protein sequence ID" value="ESL11817.1"/>
    <property type="molecule type" value="Genomic_DNA"/>
</dbReference>
<evidence type="ECO:0000256" key="1">
    <source>
        <dbReference type="SAM" id="MobiDB-lite"/>
    </source>
</evidence>
<name>A0A061JE91_TRYRA</name>
<dbReference type="AlphaFoldDB" id="A0A061JE91"/>
<reference evidence="2 3" key="1">
    <citation type="submission" date="2013-07" db="EMBL/GenBank/DDBJ databases">
        <authorList>
            <person name="Stoco P.H."/>
            <person name="Wagner G."/>
            <person name="Gerber A."/>
            <person name="Zaha A."/>
            <person name="Thompson C."/>
            <person name="Bartholomeu D.C."/>
            <person name="Luckemeyer D.D."/>
            <person name="Bahia D."/>
            <person name="Loreto E."/>
            <person name="Prestes E.B."/>
            <person name="Lima F.M."/>
            <person name="Rodrigues-Luiz G."/>
            <person name="Vallejo G.A."/>
            <person name="Filho J.F."/>
            <person name="Monteiro K.M."/>
            <person name="Tyler K.M."/>
            <person name="de Almeida L.G."/>
            <person name="Ortiz M.F."/>
            <person name="Siervo M.A."/>
            <person name="de Moraes M.H."/>
            <person name="Cunha O.L."/>
            <person name="Mendonca-Neto R."/>
            <person name="Silva R."/>
            <person name="Teixeira S.M."/>
            <person name="Murta S.M."/>
            <person name="Sincero T.C."/>
            <person name="Mendes T.A."/>
            <person name="Urmenyi T.P."/>
            <person name="Silva V.G."/>
            <person name="da Rocha W.D."/>
            <person name="Andersson B."/>
            <person name="Romanha A.J."/>
            <person name="Steindel M."/>
            <person name="de Vasconcelos A.T."/>
            <person name="Grisard E.C."/>
        </authorList>
    </citation>
    <scope>NUCLEOTIDE SEQUENCE [LARGE SCALE GENOMIC DNA]</scope>
    <source>
        <strain evidence="2 3">SC58</strain>
    </source>
</reference>
<gene>
    <name evidence="2" type="ORF">TRSC58_00425</name>
</gene>
<dbReference type="VEuPathDB" id="TriTrypDB:TRSC58_00425"/>
<accession>A0A061JE91</accession>
<dbReference type="OrthoDB" id="248746at2759"/>